<evidence type="ECO:0000256" key="9">
    <source>
        <dbReference type="SAM" id="SignalP"/>
    </source>
</evidence>
<name>A0A8X7XXE3_POPTO</name>
<feature type="chain" id="PRO_5036500614" description="Protein kinase domain-containing protein" evidence="9">
    <location>
        <begin position="28"/>
        <end position="517"/>
    </location>
</feature>
<evidence type="ECO:0000313" key="11">
    <source>
        <dbReference type="EMBL" id="KAG6740296.1"/>
    </source>
</evidence>
<keyword evidence="5 6" id="KW-0067">ATP-binding</keyword>
<keyword evidence="4" id="KW-0418">Kinase</keyword>
<comment type="caution">
    <text evidence="11">The sequence shown here is derived from an EMBL/GenBank/DDBJ whole genome shotgun (WGS) entry which is preliminary data.</text>
</comment>
<dbReference type="SMART" id="SM00220">
    <property type="entry name" value="S_TKc"/>
    <property type="match status" value="1"/>
</dbReference>
<dbReference type="InterPro" id="IPR000719">
    <property type="entry name" value="Prot_kinase_dom"/>
</dbReference>
<feature type="transmembrane region" description="Helical" evidence="8">
    <location>
        <begin position="75"/>
        <end position="100"/>
    </location>
</feature>
<dbReference type="PROSITE" id="PS00108">
    <property type="entry name" value="PROTEIN_KINASE_ST"/>
    <property type="match status" value="1"/>
</dbReference>
<evidence type="ECO:0000256" key="1">
    <source>
        <dbReference type="ARBA" id="ARBA00022527"/>
    </source>
</evidence>
<dbReference type="PROSITE" id="PS00107">
    <property type="entry name" value="PROTEIN_KINASE_ATP"/>
    <property type="match status" value="1"/>
</dbReference>
<evidence type="ECO:0000313" key="12">
    <source>
        <dbReference type="Proteomes" id="UP000886885"/>
    </source>
</evidence>
<proteinExistence type="predicted"/>
<accession>A0A8X7XXE3</accession>
<keyword evidence="8" id="KW-0812">Transmembrane</keyword>
<evidence type="ECO:0000256" key="4">
    <source>
        <dbReference type="ARBA" id="ARBA00022777"/>
    </source>
</evidence>
<dbReference type="PROSITE" id="PS50011">
    <property type="entry name" value="PROTEIN_KINASE_DOM"/>
    <property type="match status" value="1"/>
</dbReference>
<feature type="domain" description="Protein kinase" evidence="10">
    <location>
        <begin position="155"/>
        <end position="455"/>
    </location>
</feature>
<evidence type="ECO:0000256" key="3">
    <source>
        <dbReference type="ARBA" id="ARBA00022741"/>
    </source>
</evidence>
<dbReference type="AlphaFoldDB" id="A0A8X7XXE3"/>
<reference evidence="11" key="1">
    <citation type="journal article" date="2020" name="bioRxiv">
        <title>Hybrid origin of Populus tomentosa Carr. identified through genome sequencing and phylogenomic analysis.</title>
        <authorList>
            <person name="An X."/>
            <person name="Gao K."/>
            <person name="Chen Z."/>
            <person name="Li J."/>
            <person name="Yang X."/>
            <person name="Yang X."/>
            <person name="Zhou J."/>
            <person name="Guo T."/>
            <person name="Zhao T."/>
            <person name="Huang S."/>
            <person name="Miao D."/>
            <person name="Khan W.U."/>
            <person name="Rao P."/>
            <person name="Ye M."/>
            <person name="Lei B."/>
            <person name="Liao W."/>
            <person name="Wang J."/>
            <person name="Ji L."/>
            <person name="Li Y."/>
            <person name="Guo B."/>
            <person name="Mustafa N.S."/>
            <person name="Li S."/>
            <person name="Yun Q."/>
            <person name="Keller S.R."/>
            <person name="Mao J."/>
            <person name="Zhang R."/>
            <person name="Strauss S.H."/>
        </authorList>
    </citation>
    <scope>NUCLEOTIDE SEQUENCE</scope>
    <source>
        <strain evidence="11">GM15</strain>
        <tissue evidence="11">Leaf</tissue>
    </source>
</reference>
<keyword evidence="2" id="KW-0808">Transferase</keyword>
<keyword evidence="8" id="KW-0472">Membrane</keyword>
<dbReference type="PANTHER" id="PTHR47989:SF27">
    <property type="entry name" value="PROTEIN KINASE DOMAIN-CONTAINING PROTEIN"/>
    <property type="match status" value="1"/>
</dbReference>
<sequence length="517" mass="57063">MKLLHLVLVPQTVPIWFFHLCLVVVHAIQEDPPVPSPSPSPISSISTSMAAFSPGVESEMGIKDHHQRDDLHRKIILLLIVACCILVIILLSLFSCFIYYKKSSQKKKATRCSDVEKGLSLAPFLGKFSSLKMVSNRGSVSLIEYKILEKGTNNFGDDKLLGKGGFGHVYKAVMEDDSSAAVKKLDCATDDAQREFENEVDLLSKFHHPNIISIVGFSVHEEMGFIIYELMPNGCLEDLLHGPSRGSSLNWHLRLKIALDTARGLEYLHEFCKPAVIHRDLKSSNILLDANFNAKLSDFGLAVADSSHNKKKLKLSGTVGYVAPEYMLDGELTDKSDVYAFGVVLLELLLGRRPVEKLTPAHCRSIVTWAMPQLTNRAVLPTIVDPVIRDSVDEKYLFQSDVISIYSALNVIISKLGEKGIVEPRNLSVAAVAVLCIQPEPSYRPLITDVVHSLVPLVPLELGGTLRVPQPTTPRAESSALCCNSFLSLPNKGGSDRQKEKVLRREETDTMTSENIA</sequence>
<evidence type="ECO:0000259" key="10">
    <source>
        <dbReference type="PROSITE" id="PS50011"/>
    </source>
</evidence>
<dbReference type="GO" id="GO:0004674">
    <property type="term" value="F:protein serine/threonine kinase activity"/>
    <property type="evidence" value="ECO:0007669"/>
    <property type="project" value="UniProtKB-KW"/>
</dbReference>
<feature type="binding site" evidence="6">
    <location>
        <position position="184"/>
    </location>
    <ligand>
        <name>ATP</name>
        <dbReference type="ChEBI" id="CHEBI:30616"/>
    </ligand>
</feature>
<keyword evidence="9" id="KW-0732">Signal</keyword>
<evidence type="ECO:0000256" key="6">
    <source>
        <dbReference type="PROSITE-ProRule" id="PRU10141"/>
    </source>
</evidence>
<evidence type="ECO:0000256" key="8">
    <source>
        <dbReference type="SAM" id="Phobius"/>
    </source>
</evidence>
<keyword evidence="8" id="KW-1133">Transmembrane helix</keyword>
<feature type="compositionally biased region" description="Basic and acidic residues" evidence="7">
    <location>
        <begin position="494"/>
        <end position="508"/>
    </location>
</feature>
<dbReference type="Proteomes" id="UP000886885">
    <property type="component" value="Chromosome 18A"/>
</dbReference>
<protein>
    <recommendedName>
        <fullName evidence="10">Protein kinase domain-containing protein</fullName>
    </recommendedName>
</protein>
<organism evidence="11 12">
    <name type="scientific">Populus tomentosa</name>
    <name type="common">Chinese white poplar</name>
    <dbReference type="NCBI Taxonomy" id="118781"/>
    <lineage>
        <taxon>Eukaryota</taxon>
        <taxon>Viridiplantae</taxon>
        <taxon>Streptophyta</taxon>
        <taxon>Embryophyta</taxon>
        <taxon>Tracheophyta</taxon>
        <taxon>Spermatophyta</taxon>
        <taxon>Magnoliopsida</taxon>
        <taxon>eudicotyledons</taxon>
        <taxon>Gunneridae</taxon>
        <taxon>Pentapetalae</taxon>
        <taxon>rosids</taxon>
        <taxon>fabids</taxon>
        <taxon>Malpighiales</taxon>
        <taxon>Salicaceae</taxon>
        <taxon>Saliceae</taxon>
        <taxon>Populus</taxon>
    </lineage>
</organism>
<dbReference type="OrthoDB" id="4062651at2759"/>
<dbReference type="InterPro" id="IPR008271">
    <property type="entry name" value="Ser/Thr_kinase_AS"/>
</dbReference>
<dbReference type="FunFam" id="3.30.200.20:FF:000342">
    <property type="entry name" value="Protein kinase superfamily protein"/>
    <property type="match status" value="1"/>
</dbReference>
<feature type="region of interest" description="Disordered" evidence="7">
    <location>
        <begin position="492"/>
        <end position="517"/>
    </location>
</feature>
<evidence type="ECO:0000256" key="7">
    <source>
        <dbReference type="SAM" id="MobiDB-lite"/>
    </source>
</evidence>
<evidence type="ECO:0000256" key="5">
    <source>
        <dbReference type="ARBA" id="ARBA00022840"/>
    </source>
</evidence>
<keyword evidence="1" id="KW-0723">Serine/threonine-protein kinase</keyword>
<gene>
    <name evidence="11" type="ORF">POTOM_055742</name>
</gene>
<dbReference type="FunFam" id="1.10.510.10:FF:000223">
    <property type="entry name" value="probable receptor-like protein kinase At1g80640"/>
    <property type="match status" value="1"/>
</dbReference>
<keyword evidence="3 6" id="KW-0547">Nucleotide-binding</keyword>
<feature type="signal peptide" evidence="9">
    <location>
        <begin position="1"/>
        <end position="27"/>
    </location>
</feature>
<keyword evidence="12" id="KW-1185">Reference proteome</keyword>
<dbReference type="GO" id="GO:0005524">
    <property type="term" value="F:ATP binding"/>
    <property type="evidence" value="ECO:0007669"/>
    <property type="project" value="UniProtKB-UniRule"/>
</dbReference>
<dbReference type="PANTHER" id="PTHR47989">
    <property type="entry name" value="OS01G0750732 PROTEIN"/>
    <property type="match status" value="1"/>
</dbReference>
<evidence type="ECO:0000256" key="2">
    <source>
        <dbReference type="ARBA" id="ARBA00022679"/>
    </source>
</evidence>
<dbReference type="InterPro" id="IPR001245">
    <property type="entry name" value="Ser-Thr/Tyr_kinase_cat_dom"/>
</dbReference>
<dbReference type="Pfam" id="PF07714">
    <property type="entry name" value="PK_Tyr_Ser-Thr"/>
    <property type="match status" value="1"/>
</dbReference>
<dbReference type="EMBL" id="JAAWWB010000035">
    <property type="protein sequence ID" value="KAG6740296.1"/>
    <property type="molecule type" value="Genomic_DNA"/>
</dbReference>
<dbReference type="InterPro" id="IPR017441">
    <property type="entry name" value="Protein_kinase_ATP_BS"/>
</dbReference>